<accession>A0AAV5WVF2</accession>
<dbReference type="Proteomes" id="UP001432322">
    <property type="component" value="Unassembled WGS sequence"/>
</dbReference>
<keyword evidence="1" id="KW-1133">Transmembrane helix</keyword>
<keyword evidence="1" id="KW-0812">Transmembrane</keyword>
<proteinExistence type="predicted"/>
<reference evidence="2" key="1">
    <citation type="submission" date="2023-10" db="EMBL/GenBank/DDBJ databases">
        <title>Genome assembly of Pristionchus species.</title>
        <authorList>
            <person name="Yoshida K."/>
            <person name="Sommer R.J."/>
        </authorList>
    </citation>
    <scope>NUCLEOTIDE SEQUENCE</scope>
    <source>
        <strain evidence="2">RS5133</strain>
    </source>
</reference>
<dbReference type="AlphaFoldDB" id="A0AAV5WVF2"/>
<evidence type="ECO:0000256" key="1">
    <source>
        <dbReference type="SAM" id="Phobius"/>
    </source>
</evidence>
<gene>
    <name evidence="2" type="ORF">PFISCL1PPCAC_25962</name>
</gene>
<feature type="non-terminal residue" evidence="2">
    <location>
        <position position="434"/>
    </location>
</feature>
<sequence length="434" mass="49647">KDYDKLKCVFEINKRSPTARITQGSYKLESSKATVKAPGVPDFATNSRGSVTVPFYCVPGVFPMPRDKIDENKRYAKVQYNWELNDHWDGDKNNMYCDEPNIYKTIEYLNEDYDKYREIKSLYCKEGYNLDTGEGPPGKLNEDFNLRCVADADYFCDYDPLAAKNPKADEKALVRQKPALSASPEKGHIACPADYPFFVIKGRLPVRNAEIKCKNHYGQMRWTYNGTMLNPDGPEVYCVNKLSCHVMNKIPRTNLKGSFMNEKFLPTCQSGGVLKVRNGDSKEKVNKDDKSVHDVKCDQSNGQYAYLLAEGGTEYPIKSDTFFLCYYDANDKAQEQYDRDKNKVWYAVGIAIFVVLMLTVPAFIVMCLWTRYKAKRIKNHLHKGHENDSGEFNIYDAIAPDEPGKKNDNNDLLANDYLQKKMSEASKMIKKTTL</sequence>
<evidence type="ECO:0000313" key="3">
    <source>
        <dbReference type="Proteomes" id="UP001432322"/>
    </source>
</evidence>
<protein>
    <submittedName>
        <fullName evidence="2">Uncharacterized protein</fullName>
    </submittedName>
</protein>
<evidence type="ECO:0000313" key="2">
    <source>
        <dbReference type="EMBL" id="GMT34664.1"/>
    </source>
</evidence>
<comment type="caution">
    <text evidence="2">The sequence shown here is derived from an EMBL/GenBank/DDBJ whole genome shotgun (WGS) entry which is preliminary data.</text>
</comment>
<feature type="non-terminal residue" evidence="2">
    <location>
        <position position="1"/>
    </location>
</feature>
<keyword evidence="3" id="KW-1185">Reference proteome</keyword>
<name>A0AAV5WVF2_9BILA</name>
<dbReference type="EMBL" id="BTSY01000006">
    <property type="protein sequence ID" value="GMT34664.1"/>
    <property type="molecule type" value="Genomic_DNA"/>
</dbReference>
<feature type="transmembrane region" description="Helical" evidence="1">
    <location>
        <begin position="344"/>
        <end position="369"/>
    </location>
</feature>
<keyword evidence="1" id="KW-0472">Membrane</keyword>
<organism evidence="2 3">
    <name type="scientific">Pristionchus fissidentatus</name>
    <dbReference type="NCBI Taxonomy" id="1538716"/>
    <lineage>
        <taxon>Eukaryota</taxon>
        <taxon>Metazoa</taxon>
        <taxon>Ecdysozoa</taxon>
        <taxon>Nematoda</taxon>
        <taxon>Chromadorea</taxon>
        <taxon>Rhabditida</taxon>
        <taxon>Rhabditina</taxon>
        <taxon>Diplogasteromorpha</taxon>
        <taxon>Diplogasteroidea</taxon>
        <taxon>Neodiplogasteridae</taxon>
        <taxon>Pristionchus</taxon>
    </lineage>
</organism>